<dbReference type="EMBL" id="KV426042">
    <property type="protein sequence ID" value="KZV90734.1"/>
    <property type="molecule type" value="Genomic_DNA"/>
</dbReference>
<gene>
    <name evidence="1" type="ORF">EXIGLDRAFT_720106</name>
</gene>
<proteinExistence type="predicted"/>
<keyword evidence="2" id="KW-1185">Reference proteome</keyword>
<dbReference type="AlphaFoldDB" id="A0A165GMG2"/>
<accession>A0A165GMG2</accession>
<evidence type="ECO:0000313" key="1">
    <source>
        <dbReference type="EMBL" id="KZV90734.1"/>
    </source>
</evidence>
<evidence type="ECO:0000313" key="2">
    <source>
        <dbReference type="Proteomes" id="UP000077266"/>
    </source>
</evidence>
<dbReference type="Proteomes" id="UP000077266">
    <property type="component" value="Unassembled WGS sequence"/>
</dbReference>
<organism evidence="1 2">
    <name type="scientific">Exidia glandulosa HHB12029</name>
    <dbReference type="NCBI Taxonomy" id="1314781"/>
    <lineage>
        <taxon>Eukaryota</taxon>
        <taxon>Fungi</taxon>
        <taxon>Dikarya</taxon>
        <taxon>Basidiomycota</taxon>
        <taxon>Agaricomycotina</taxon>
        <taxon>Agaricomycetes</taxon>
        <taxon>Auriculariales</taxon>
        <taxon>Exidiaceae</taxon>
        <taxon>Exidia</taxon>
    </lineage>
</organism>
<protein>
    <submittedName>
        <fullName evidence="1">Uncharacterized protein</fullName>
    </submittedName>
</protein>
<name>A0A165GMG2_EXIGL</name>
<reference evidence="1 2" key="1">
    <citation type="journal article" date="2016" name="Mol. Biol. Evol.">
        <title>Comparative Genomics of Early-Diverging Mushroom-Forming Fungi Provides Insights into the Origins of Lignocellulose Decay Capabilities.</title>
        <authorList>
            <person name="Nagy L.G."/>
            <person name="Riley R."/>
            <person name="Tritt A."/>
            <person name="Adam C."/>
            <person name="Daum C."/>
            <person name="Floudas D."/>
            <person name="Sun H."/>
            <person name="Yadav J.S."/>
            <person name="Pangilinan J."/>
            <person name="Larsson K.H."/>
            <person name="Matsuura K."/>
            <person name="Barry K."/>
            <person name="Labutti K."/>
            <person name="Kuo R."/>
            <person name="Ohm R.A."/>
            <person name="Bhattacharya S.S."/>
            <person name="Shirouzu T."/>
            <person name="Yoshinaga Y."/>
            <person name="Martin F.M."/>
            <person name="Grigoriev I.V."/>
            <person name="Hibbett D.S."/>
        </authorList>
    </citation>
    <scope>NUCLEOTIDE SEQUENCE [LARGE SCALE GENOMIC DNA]</scope>
    <source>
        <strain evidence="1 2">HHB12029</strain>
    </source>
</reference>
<dbReference type="InParanoid" id="A0A165GMG2"/>
<sequence length="355" mass="39059">MCTWLTDFRANLAYSRGRGGALRRFYDPPALLRCPFTNPASTEALLLGFCVRAAPVCRRLLLRRMASSDKSLLDRIEQLERDRVTDGSRIAALEKDRVADGSKIAALEKDRVPDGSKIAALEKDRVTDGSKIAALDAKLLRVQGWVYELEPAALNVALTIALGTYTKAMILLLAAQRGDFYKVLRAFDTARVLDGQTTPVPHPPADGMAALLLAIARMKFLVPTNSTYVPGRLLALHETVGKVLLGSPFSSAVNLALVRTSPGGSVRRARNTHVHQMSMRRFAVIAQNEVLYAEESGQALSQDWSMLAKFFYHIHGFAIEEAVVSMTKSQLDDPLLVMFNRACSCYYISHCSSSL</sequence>